<keyword evidence="2" id="KW-1185">Reference proteome</keyword>
<protein>
    <submittedName>
        <fullName evidence="1">Uncharacterized protein</fullName>
    </submittedName>
</protein>
<evidence type="ECO:0000313" key="2">
    <source>
        <dbReference type="Proteomes" id="UP001473424"/>
    </source>
</evidence>
<dbReference type="EMBL" id="AP028955">
    <property type="protein sequence ID" value="BET37733.1"/>
    <property type="molecule type" value="Genomic_DNA"/>
</dbReference>
<dbReference type="RefSeq" id="WP_353306540.1">
    <property type="nucleotide sequence ID" value="NZ_AP028955.1"/>
</dbReference>
<accession>A0ABM8JKG2</accession>
<reference evidence="2" key="1">
    <citation type="journal article" date="2024" name="FEMS Microbiol. Lett.">
        <title>Genomic insights into Spiroplasma endosymbionts that induce male-killing and protective phenotypes in the pea aphid.</title>
        <authorList>
            <person name="Arai H."/>
            <person name="Legeai F."/>
            <person name="Kageyama D."/>
            <person name="Sugio A."/>
            <person name="Simon J.C."/>
        </authorList>
    </citation>
    <scope>NUCLEOTIDE SEQUENCE [LARGE SCALE GENOMIC DNA]</scope>
    <source>
        <strain evidence="2">sAp269</strain>
    </source>
</reference>
<proteinExistence type="predicted"/>
<dbReference type="Proteomes" id="UP001473424">
    <property type="component" value="Chromosome"/>
</dbReference>
<organism evidence="1 2">
    <name type="scientific">Spiroplasma ixodetis</name>
    <dbReference type="NCBI Taxonomy" id="2141"/>
    <lineage>
        <taxon>Bacteria</taxon>
        <taxon>Bacillati</taxon>
        <taxon>Mycoplasmatota</taxon>
        <taxon>Mollicutes</taxon>
        <taxon>Entomoplasmatales</taxon>
        <taxon>Spiroplasmataceae</taxon>
        <taxon>Spiroplasma</taxon>
    </lineage>
</organism>
<evidence type="ECO:0000313" key="1">
    <source>
        <dbReference type="EMBL" id="BET37733.1"/>
    </source>
</evidence>
<name>A0ABM8JKG2_9MOLU</name>
<sequence>MPLTKEESFLLLDKEINKLDEKISYIDKKNTELKLNISLIEEE</sequence>
<gene>
    <name evidence="1" type="ORF">SAP269_03220</name>
</gene>